<protein>
    <submittedName>
        <fullName evidence="1">Uncharacterized protein</fullName>
    </submittedName>
</protein>
<dbReference type="EMBL" id="SDAM02000109">
    <property type="protein sequence ID" value="KAH6829336.1"/>
    <property type="molecule type" value="Genomic_DNA"/>
</dbReference>
<dbReference type="AlphaFoldDB" id="A0AAD4J8V3"/>
<sequence>MNCFSRLASDRVPSRSRVAAGGEFRQGGLAGRLPVSHDEQRPPAMSELRVGDGAKVFYL</sequence>
<dbReference type="Proteomes" id="UP001190926">
    <property type="component" value="Unassembled WGS sequence"/>
</dbReference>
<evidence type="ECO:0000313" key="1">
    <source>
        <dbReference type="EMBL" id="KAH6829336.1"/>
    </source>
</evidence>
<keyword evidence="2" id="KW-1185">Reference proteome</keyword>
<organism evidence="1 2">
    <name type="scientific">Perilla frutescens var. hirtella</name>
    <name type="common">Perilla citriodora</name>
    <name type="synonym">Perilla setoyensis</name>
    <dbReference type="NCBI Taxonomy" id="608512"/>
    <lineage>
        <taxon>Eukaryota</taxon>
        <taxon>Viridiplantae</taxon>
        <taxon>Streptophyta</taxon>
        <taxon>Embryophyta</taxon>
        <taxon>Tracheophyta</taxon>
        <taxon>Spermatophyta</taxon>
        <taxon>Magnoliopsida</taxon>
        <taxon>eudicotyledons</taxon>
        <taxon>Gunneridae</taxon>
        <taxon>Pentapetalae</taxon>
        <taxon>asterids</taxon>
        <taxon>lamiids</taxon>
        <taxon>Lamiales</taxon>
        <taxon>Lamiaceae</taxon>
        <taxon>Nepetoideae</taxon>
        <taxon>Elsholtzieae</taxon>
        <taxon>Perilla</taxon>
    </lineage>
</organism>
<reference evidence="1 2" key="1">
    <citation type="journal article" date="2021" name="Nat. Commun.">
        <title>Incipient diploidization of the medicinal plant Perilla within 10,000 years.</title>
        <authorList>
            <person name="Zhang Y."/>
            <person name="Shen Q."/>
            <person name="Leng L."/>
            <person name="Zhang D."/>
            <person name="Chen S."/>
            <person name="Shi Y."/>
            <person name="Ning Z."/>
            <person name="Chen S."/>
        </authorList>
    </citation>
    <scope>NUCLEOTIDE SEQUENCE [LARGE SCALE GENOMIC DNA]</scope>
    <source>
        <strain evidence="2">cv. PC099</strain>
    </source>
</reference>
<evidence type="ECO:0000313" key="2">
    <source>
        <dbReference type="Proteomes" id="UP001190926"/>
    </source>
</evidence>
<proteinExistence type="predicted"/>
<name>A0AAD4J8V3_PERFH</name>
<gene>
    <name evidence="1" type="ORF">C2S53_011560</name>
</gene>
<accession>A0AAD4J8V3</accession>
<comment type="caution">
    <text evidence="1">The sequence shown here is derived from an EMBL/GenBank/DDBJ whole genome shotgun (WGS) entry which is preliminary data.</text>
</comment>